<keyword evidence="3" id="KW-1185">Reference proteome</keyword>
<comment type="caution">
    <text evidence="2">The sequence shown here is derived from an EMBL/GenBank/DDBJ whole genome shotgun (WGS) entry which is preliminary data.</text>
</comment>
<feature type="transmembrane region" description="Helical" evidence="1">
    <location>
        <begin position="88"/>
        <end position="106"/>
    </location>
</feature>
<evidence type="ECO:0000313" key="3">
    <source>
        <dbReference type="Proteomes" id="UP000552757"/>
    </source>
</evidence>
<protein>
    <submittedName>
        <fullName evidence="2">Uncharacterized protein</fullName>
    </submittedName>
</protein>
<evidence type="ECO:0000313" key="2">
    <source>
        <dbReference type="EMBL" id="MBB3982133.1"/>
    </source>
</evidence>
<dbReference type="EMBL" id="JACIEB010000003">
    <property type="protein sequence ID" value="MBB3982133.1"/>
    <property type="molecule type" value="Genomic_DNA"/>
</dbReference>
<feature type="transmembrane region" description="Helical" evidence="1">
    <location>
        <begin position="47"/>
        <end position="68"/>
    </location>
</feature>
<name>A0A7W6DFG9_9SPHN</name>
<dbReference type="AlphaFoldDB" id="A0A7W6DFG9"/>
<organism evidence="2 3">
    <name type="scientific">Sphingobium fontiphilum</name>
    <dbReference type="NCBI Taxonomy" id="944425"/>
    <lineage>
        <taxon>Bacteria</taxon>
        <taxon>Pseudomonadati</taxon>
        <taxon>Pseudomonadota</taxon>
        <taxon>Alphaproteobacteria</taxon>
        <taxon>Sphingomonadales</taxon>
        <taxon>Sphingomonadaceae</taxon>
        <taxon>Sphingobium</taxon>
    </lineage>
</organism>
<reference evidence="2 3" key="1">
    <citation type="submission" date="2020-08" db="EMBL/GenBank/DDBJ databases">
        <title>Genomic Encyclopedia of Type Strains, Phase IV (KMG-IV): sequencing the most valuable type-strain genomes for metagenomic binning, comparative biology and taxonomic classification.</title>
        <authorList>
            <person name="Goeker M."/>
        </authorList>
    </citation>
    <scope>NUCLEOTIDE SEQUENCE [LARGE SCALE GENOMIC DNA]</scope>
    <source>
        <strain evidence="2 3">DSM 29348</strain>
    </source>
</reference>
<evidence type="ECO:0000256" key="1">
    <source>
        <dbReference type="SAM" id="Phobius"/>
    </source>
</evidence>
<dbReference type="Proteomes" id="UP000552757">
    <property type="component" value="Unassembled WGS sequence"/>
</dbReference>
<dbReference type="RefSeq" id="WP_183955187.1">
    <property type="nucleotide sequence ID" value="NZ_JACIEB010000003.1"/>
</dbReference>
<gene>
    <name evidence="2" type="ORF">GGR44_001792</name>
</gene>
<accession>A0A7W6DFG9</accession>
<proteinExistence type="predicted"/>
<keyword evidence="1" id="KW-0472">Membrane</keyword>
<keyword evidence="1" id="KW-1133">Transmembrane helix</keyword>
<keyword evidence="1" id="KW-0812">Transmembrane</keyword>
<sequence>MPFDFCTISTGLWAAIGLASITAGAFIGFTLATVFSKSSFGLSVTSGQNLAGGCLLPIAFGLIAGFSVSHLLPNDPCDGAFTPDAGFVPPYVFISVAGAAIALFWLKIRRR</sequence>
<feature type="transmembrane region" description="Helical" evidence="1">
    <location>
        <begin position="12"/>
        <end position="35"/>
    </location>
</feature>